<dbReference type="AlphaFoldDB" id="A0A1I4SD36"/>
<dbReference type="GO" id="GO:0005436">
    <property type="term" value="F:sodium:phosphate symporter activity"/>
    <property type="evidence" value="ECO:0007669"/>
    <property type="project" value="InterPro"/>
</dbReference>
<feature type="transmembrane region" description="Helical" evidence="6">
    <location>
        <begin position="208"/>
        <end position="230"/>
    </location>
</feature>
<dbReference type="Proteomes" id="UP000233491">
    <property type="component" value="Unassembled WGS sequence"/>
</dbReference>
<evidence type="ECO:0000313" key="7">
    <source>
        <dbReference type="EMBL" id="PKR88868.1"/>
    </source>
</evidence>
<evidence type="ECO:0000313" key="8">
    <source>
        <dbReference type="Proteomes" id="UP000233491"/>
    </source>
</evidence>
<evidence type="ECO:0008006" key="9">
    <source>
        <dbReference type="Google" id="ProtNLM"/>
    </source>
</evidence>
<evidence type="ECO:0000256" key="3">
    <source>
        <dbReference type="ARBA" id="ARBA00022692"/>
    </source>
</evidence>
<dbReference type="InterPro" id="IPR038078">
    <property type="entry name" value="PhoU-like_sf"/>
</dbReference>
<accession>A0A1I4SD36</accession>
<proteinExistence type="predicted"/>
<feature type="transmembrane region" description="Helical" evidence="6">
    <location>
        <begin position="129"/>
        <end position="146"/>
    </location>
</feature>
<feature type="transmembrane region" description="Helical" evidence="6">
    <location>
        <begin position="278"/>
        <end position="298"/>
    </location>
</feature>
<keyword evidence="4 6" id="KW-1133">Transmembrane helix</keyword>
<feature type="transmembrane region" description="Helical" evidence="6">
    <location>
        <begin position="65"/>
        <end position="89"/>
    </location>
</feature>
<evidence type="ECO:0000256" key="5">
    <source>
        <dbReference type="ARBA" id="ARBA00023136"/>
    </source>
</evidence>
<comment type="caution">
    <text evidence="7">The sequence shown here is derived from an EMBL/GenBank/DDBJ whole genome shotgun (WGS) entry which is preliminary data.</text>
</comment>
<dbReference type="EMBL" id="PJNW01000009">
    <property type="protein sequence ID" value="PKR88868.1"/>
    <property type="molecule type" value="Genomic_DNA"/>
</dbReference>
<dbReference type="Pfam" id="PF02690">
    <property type="entry name" value="Na_Pi_cotrans"/>
    <property type="match status" value="2"/>
</dbReference>
<keyword evidence="5 6" id="KW-0472">Membrane</keyword>
<evidence type="ECO:0000256" key="1">
    <source>
        <dbReference type="ARBA" id="ARBA00004651"/>
    </source>
</evidence>
<gene>
    <name evidence="7" type="ORF">CXZ10_12155</name>
</gene>
<evidence type="ECO:0000256" key="2">
    <source>
        <dbReference type="ARBA" id="ARBA00022475"/>
    </source>
</evidence>
<protein>
    <recommendedName>
        <fullName evidence="9">Na/Pi cotransporter</fullName>
    </recommendedName>
</protein>
<feature type="transmembrane region" description="Helical" evidence="6">
    <location>
        <begin position="6"/>
        <end position="24"/>
    </location>
</feature>
<dbReference type="GO" id="GO:0044341">
    <property type="term" value="P:sodium-dependent phosphate transport"/>
    <property type="evidence" value="ECO:0007669"/>
    <property type="project" value="InterPro"/>
</dbReference>
<sequence>MTILNFAIQLLSGAMVLLFAVRFMRIGIERLWGSQIRSSLNEGSSTVRNVMTGTGLGFVMQGSTAVVLIAAGLAGTGSIPVGVAASVALGADMGSALAVQFLQLPVSALGPLCILVGATLYLRATEPRLRNYGRTILGLGLIFLSLSIIRQSVAPLAGLPGAAAVVGYLNSDPITALLVGSALTLLMHSSIAALLAALAFALHAPLGVSAGLGIVLGANLGSALLSLWLLKYENARSKAVAGAVAGLRFAFVLLCLLLLAAAQFGGLMDRVGFGTGQAMLAGHLAFNALLLLSASLCVRLARALDKRFATDNTPLTINVPKGVADDVGLAFPMIKRQLASMLEIAALMLNEATATTPDPERMANLEKRMNATLASIREIYAKLPTANDAELADIQPIIDFAVRLERCGDIFAGKFIALRLEQIKGEYQFSDEGRAEIEAMVQAVHRGIILAEETAWTADISTARRLVSHKQTVADMESHSRAAHLARLRQGDHLSLGSSNQHLEMIAALKETNSKFATIAYAVLDRHGDLRESRIKPNQSGAAPIA</sequence>
<feature type="transmembrane region" description="Helical" evidence="6">
    <location>
        <begin position="152"/>
        <end position="169"/>
    </location>
</feature>
<feature type="transmembrane region" description="Helical" evidence="6">
    <location>
        <begin position="176"/>
        <end position="202"/>
    </location>
</feature>
<dbReference type="NCBIfam" id="NF037997">
    <property type="entry name" value="Na_Pi_symport"/>
    <property type="match status" value="1"/>
</dbReference>
<name>A0A1I4SD36_9HYPH</name>
<dbReference type="SUPFAM" id="SSF109755">
    <property type="entry name" value="PhoU-like"/>
    <property type="match status" value="1"/>
</dbReference>
<feature type="transmembrane region" description="Helical" evidence="6">
    <location>
        <begin position="101"/>
        <end position="122"/>
    </location>
</feature>
<keyword evidence="8" id="KW-1185">Reference proteome</keyword>
<evidence type="ECO:0000256" key="6">
    <source>
        <dbReference type="SAM" id="Phobius"/>
    </source>
</evidence>
<organism evidence="7 8">
    <name type="scientific">Pleomorphomonas diazotrophica</name>
    <dbReference type="NCBI Taxonomy" id="1166257"/>
    <lineage>
        <taxon>Bacteria</taxon>
        <taxon>Pseudomonadati</taxon>
        <taxon>Pseudomonadota</taxon>
        <taxon>Alphaproteobacteria</taxon>
        <taxon>Hyphomicrobiales</taxon>
        <taxon>Pleomorphomonadaceae</taxon>
        <taxon>Pleomorphomonas</taxon>
    </lineage>
</organism>
<reference evidence="7 8" key="1">
    <citation type="submission" date="2017-12" db="EMBL/GenBank/DDBJ databases">
        <title>Anaerobic carbon monoxide metabolism by Pleomorphomonas carboxyditropha sp. nov., a new mesophilic hydrogenogenic carboxidotroph.</title>
        <authorList>
            <person name="Esquivel-Elizondo S."/>
            <person name="Krajmalnik-Brown R."/>
        </authorList>
    </citation>
    <scope>NUCLEOTIDE SEQUENCE [LARGE SCALE GENOMIC DNA]</scope>
    <source>
        <strain evidence="7 8">R5-392</strain>
    </source>
</reference>
<keyword evidence="3 6" id="KW-0812">Transmembrane</keyword>
<comment type="subcellular location">
    <subcellularLocation>
        <location evidence="1">Cell membrane</location>
        <topology evidence="1">Multi-pass membrane protein</topology>
    </subcellularLocation>
</comment>
<dbReference type="Gene3D" id="1.20.58.220">
    <property type="entry name" value="Phosphate transport system protein phou homolog 2, domain 2"/>
    <property type="match status" value="1"/>
</dbReference>
<keyword evidence="2" id="KW-1003">Cell membrane</keyword>
<dbReference type="InterPro" id="IPR003841">
    <property type="entry name" value="Na/Pi_transpt"/>
</dbReference>
<dbReference type="GO" id="GO:0005886">
    <property type="term" value="C:plasma membrane"/>
    <property type="evidence" value="ECO:0007669"/>
    <property type="project" value="UniProtKB-SubCell"/>
</dbReference>
<evidence type="ECO:0000256" key="4">
    <source>
        <dbReference type="ARBA" id="ARBA00022989"/>
    </source>
</evidence>
<feature type="transmembrane region" description="Helical" evidence="6">
    <location>
        <begin position="242"/>
        <end position="266"/>
    </location>
</feature>